<sequence>MYRIRRVYRTKPGEAGNVAKLVYAQAKLYRDAGHRSDFTVSYNGYTLPGERNIVILEWTDDKIMSPGREGNNIPPEIMEAGMKYRPLLEEQHIEFYEMVDAASMGDE</sequence>
<organism evidence="1">
    <name type="scientific">marine metagenome</name>
    <dbReference type="NCBI Taxonomy" id="408172"/>
    <lineage>
        <taxon>unclassified sequences</taxon>
        <taxon>metagenomes</taxon>
        <taxon>ecological metagenomes</taxon>
    </lineage>
</organism>
<accession>A0A381V3F2</accession>
<evidence type="ECO:0008006" key="2">
    <source>
        <dbReference type="Google" id="ProtNLM"/>
    </source>
</evidence>
<dbReference type="AlphaFoldDB" id="A0A381V3F2"/>
<protein>
    <recommendedName>
        <fullName evidence="2">ABM domain-containing protein</fullName>
    </recommendedName>
</protein>
<proteinExistence type="predicted"/>
<evidence type="ECO:0000313" key="1">
    <source>
        <dbReference type="EMBL" id="SVA34902.1"/>
    </source>
</evidence>
<dbReference type="EMBL" id="UINC01007748">
    <property type="protein sequence ID" value="SVA34902.1"/>
    <property type="molecule type" value="Genomic_DNA"/>
</dbReference>
<name>A0A381V3F2_9ZZZZ</name>
<gene>
    <name evidence="1" type="ORF">METZ01_LOCUS87756</name>
</gene>
<reference evidence="1" key="1">
    <citation type="submission" date="2018-05" db="EMBL/GenBank/DDBJ databases">
        <authorList>
            <person name="Lanie J.A."/>
            <person name="Ng W.-L."/>
            <person name="Kazmierczak K.M."/>
            <person name="Andrzejewski T.M."/>
            <person name="Davidsen T.M."/>
            <person name="Wayne K.J."/>
            <person name="Tettelin H."/>
            <person name="Glass J.I."/>
            <person name="Rusch D."/>
            <person name="Podicherti R."/>
            <person name="Tsui H.-C.T."/>
            <person name="Winkler M.E."/>
        </authorList>
    </citation>
    <scope>NUCLEOTIDE SEQUENCE</scope>
</reference>